<feature type="domain" description="MANSC" evidence="7">
    <location>
        <begin position="22"/>
        <end position="102"/>
    </location>
</feature>
<evidence type="ECO:0000259" key="7">
    <source>
        <dbReference type="PROSITE" id="PS50986"/>
    </source>
</evidence>
<dbReference type="Proteomes" id="UP000319801">
    <property type="component" value="Unassembled WGS sequence"/>
</dbReference>
<feature type="region of interest" description="Disordered" evidence="6">
    <location>
        <begin position="616"/>
        <end position="675"/>
    </location>
</feature>
<keyword evidence="2" id="KW-0732">Signal</keyword>
<feature type="compositionally biased region" description="Basic and acidic residues" evidence="6">
    <location>
        <begin position="639"/>
        <end position="653"/>
    </location>
</feature>
<feature type="compositionally biased region" description="Polar residues" evidence="6">
    <location>
        <begin position="556"/>
        <end position="569"/>
    </location>
</feature>
<dbReference type="GO" id="GO:0004867">
    <property type="term" value="F:serine-type endopeptidase inhibitor activity"/>
    <property type="evidence" value="ECO:0007669"/>
    <property type="project" value="TreeGrafter"/>
</dbReference>
<evidence type="ECO:0000256" key="6">
    <source>
        <dbReference type="SAM" id="MobiDB-lite"/>
    </source>
</evidence>
<protein>
    <submittedName>
        <fullName evidence="8">Kunitz-type protease inhibitor 1</fullName>
    </submittedName>
</protein>
<keyword evidence="4" id="KW-0472">Membrane</keyword>
<dbReference type="AlphaFoldDB" id="A0A556VVY0"/>
<feature type="compositionally biased region" description="Basic and acidic residues" evidence="6">
    <location>
        <begin position="619"/>
        <end position="632"/>
    </location>
</feature>
<dbReference type="GO" id="GO:0005886">
    <property type="term" value="C:plasma membrane"/>
    <property type="evidence" value="ECO:0007669"/>
    <property type="project" value="TreeGrafter"/>
</dbReference>
<feature type="compositionally biased region" description="Polar residues" evidence="6">
    <location>
        <begin position="454"/>
        <end position="464"/>
    </location>
</feature>
<dbReference type="Gene3D" id="2.60.40.10">
    <property type="entry name" value="Immunoglobulins"/>
    <property type="match status" value="1"/>
</dbReference>
<comment type="caution">
    <text evidence="8">The sequence shown here is derived from an EMBL/GenBank/DDBJ whole genome shotgun (WGS) entry which is preliminary data.</text>
</comment>
<comment type="subcellular location">
    <subcellularLocation>
        <location evidence="1">Membrane</location>
    </subcellularLocation>
</comment>
<dbReference type="InterPro" id="IPR011106">
    <property type="entry name" value="MANSC_N"/>
</dbReference>
<feature type="region of interest" description="Disordered" evidence="6">
    <location>
        <begin position="556"/>
        <end position="585"/>
    </location>
</feature>
<dbReference type="CDD" id="cd00146">
    <property type="entry name" value="PKD"/>
    <property type="match status" value="1"/>
</dbReference>
<dbReference type="GO" id="GO:0008544">
    <property type="term" value="P:epidermis development"/>
    <property type="evidence" value="ECO:0007669"/>
    <property type="project" value="TreeGrafter"/>
</dbReference>
<dbReference type="GO" id="GO:0030198">
    <property type="term" value="P:extracellular matrix organization"/>
    <property type="evidence" value="ECO:0007669"/>
    <property type="project" value="TreeGrafter"/>
</dbReference>
<dbReference type="OrthoDB" id="2019384at2759"/>
<dbReference type="InterPro" id="IPR013783">
    <property type="entry name" value="Ig-like_fold"/>
</dbReference>
<name>A0A556VVY0_BAGYA</name>
<keyword evidence="9" id="KW-1185">Reference proteome</keyword>
<reference evidence="8 9" key="1">
    <citation type="journal article" date="2019" name="Genome Biol. Evol.">
        <title>Whole-Genome Sequencing of the Giant Devil Catfish, Bagarius yarrelli.</title>
        <authorList>
            <person name="Jiang W."/>
            <person name="Lv Y."/>
            <person name="Cheng L."/>
            <person name="Yang K."/>
            <person name="Chao B."/>
            <person name="Wang X."/>
            <person name="Li Y."/>
            <person name="Pan X."/>
            <person name="You X."/>
            <person name="Zhang Y."/>
            <person name="Yang J."/>
            <person name="Li J."/>
            <person name="Zhang X."/>
            <person name="Liu S."/>
            <person name="Sun C."/>
            <person name="Yang J."/>
            <person name="Shi Q."/>
        </authorList>
    </citation>
    <scope>NUCLEOTIDE SEQUENCE [LARGE SCALE GENOMIC DNA]</scope>
    <source>
        <strain evidence="8">JWS20170419001</strain>
        <tissue evidence="8">Muscle</tissue>
    </source>
</reference>
<evidence type="ECO:0000313" key="9">
    <source>
        <dbReference type="Proteomes" id="UP000319801"/>
    </source>
</evidence>
<feature type="region of interest" description="Disordered" evidence="6">
    <location>
        <begin position="880"/>
        <end position="900"/>
    </location>
</feature>
<organism evidence="8 9">
    <name type="scientific">Bagarius yarrelli</name>
    <name type="common">Goonch</name>
    <name type="synonym">Bagrus yarrelli</name>
    <dbReference type="NCBI Taxonomy" id="175774"/>
    <lineage>
        <taxon>Eukaryota</taxon>
        <taxon>Metazoa</taxon>
        <taxon>Chordata</taxon>
        <taxon>Craniata</taxon>
        <taxon>Vertebrata</taxon>
        <taxon>Euteleostomi</taxon>
        <taxon>Actinopterygii</taxon>
        <taxon>Neopterygii</taxon>
        <taxon>Teleostei</taxon>
        <taxon>Ostariophysi</taxon>
        <taxon>Siluriformes</taxon>
        <taxon>Sisoridae</taxon>
        <taxon>Sisorinae</taxon>
        <taxon>Bagarius</taxon>
    </lineage>
</organism>
<keyword evidence="3" id="KW-0812">Transmembrane</keyword>
<gene>
    <name evidence="8" type="ORF">Baya_16637</name>
</gene>
<dbReference type="InterPro" id="IPR013980">
    <property type="entry name" value="MANSC_dom"/>
</dbReference>
<dbReference type="SUPFAM" id="SSF48065">
    <property type="entry name" value="DBL homology domain (DH-domain)"/>
    <property type="match status" value="1"/>
</dbReference>
<dbReference type="PANTHER" id="PTHR46750:SF1">
    <property type="entry name" value="KUNITZ-TYPE PROTEASE INHIBITOR 1"/>
    <property type="match status" value="1"/>
</dbReference>
<dbReference type="InterPro" id="IPR035986">
    <property type="entry name" value="PKD_dom_sf"/>
</dbReference>
<dbReference type="EMBL" id="VCAZ01000327">
    <property type="protein sequence ID" value="TUA53250.1"/>
    <property type="molecule type" value="Genomic_DNA"/>
</dbReference>
<dbReference type="InterPro" id="IPR035899">
    <property type="entry name" value="DBL_dom_sf"/>
</dbReference>
<evidence type="ECO:0000256" key="2">
    <source>
        <dbReference type="ARBA" id="ARBA00022729"/>
    </source>
</evidence>
<evidence type="ECO:0000313" key="8">
    <source>
        <dbReference type="EMBL" id="TUA53250.1"/>
    </source>
</evidence>
<proteinExistence type="predicted"/>
<keyword evidence="5" id="KW-0325">Glycoprotein</keyword>
<dbReference type="Pfam" id="PF22352">
    <property type="entry name" value="K319L-like_PKD"/>
    <property type="match status" value="1"/>
</dbReference>
<dbReference type="Pfam" id="PF07502">
    <property type="entry name" value="MANEC"/>
    <property type="match status" value="1"/>
</dbReference>
<dbReference type="SUPFAM" id="SSF49299">
    <property type="entry name" value="PKD domain"/>
    <property type="match status" value="1"/>
</dbReference>
<evidence type="ECO:0000256" key="1">
    <source>
        <dbReference type="ARBA" id="ARBA00004370"/>
    </source>
</evidence>
<accession>A0A556VVY0</accession>
<evidence type="ECO:0000256" key="5">
    <source>
        <dbReference type="ARBA" id="ARBA00023180"/>
    </source>
</evidence>
<keyword evidence="3" id="KW-1133">Transmembrane helix</keyword>
<dbReference type="PROSITE" id="PS50986">
    <property type="entry name" value="MANSC"/>
    <property type="match status" value="1"/>
</dbReference>
<evidence type="ECO:0000256" key="4">
    <source>
        <dbReference type="ARBA" id="ARBA00023136"/>
    </source>
</evidence>
<dbReference type="PANTHER" id="PTHR46750">
    <property type="entry name" value="KUNITZ-TYPE PROTEASE INHIBITOR 1"/>
    <property type="match status" value="1"/>
</dbReference>
<evidence type="ECO:0000256" key="3">
    <source>
        <dbReference type="ARBA" id="ARBA00022989"/>
    </source>
</evidence>
<dbReference type="SMART" id="SM00765">
    <property type="entry name" value="MANEC"/>
    <property type="match status" value="1"/>
</dbReference>
<feature type="region of interest" description="Disordered" evidence="6">
    <location>
        <begin position="443"/>
        <end position="488"/>
    </location>
</feature>
<sequence>MSVLVLLIHTSAQSCDRRFVKGRAGFVLNTEESVAEGASYLLNPNVQDEKACVSACCQHFRCNLALMEKEEQTQLTNCFLFDCLYRNQFVCSFYRKSGFSSQLAEEVYEEHLRGPGGETGDDDKHPLAIAGPDIVTRAGEEVTLNGIESRDDKNITGYDWTLLSGDQTAVMEKTQFVDQRLVSNLHPGVYRFQLTVTDSAGQTDRTSVTVLVLTQEQAEELSYLHRVVMEIMETEHTYVQDLHSIVESVSEGELRKNIITLSSTSGRWQVLSVEDRQLCYTKDELQDEQEMEKESDDVLMEDFSNSMISCWSFRAKALLQFSMDEDWKAHGDTQLSEREDRPVCTDLNTNQSISKFSRFEQELKTAFDHELLSVDHVSAVEESDQYKEKDIALNQDGHSSEEEVEENCAGRQNHSILPSSVLDKAGVIAEHFISNARRSSVTLDELRSPHRNPQEVTKSKNASANFAPLSPREEMGSGSEQQLGRRRESFLSKKEQLLIDKIRNYYENAEEKDTGFSLKRRESLMYIPSGLVRTSVCHFNKIPHTDYQIKPLNTQTSAMTSSPLSSDISAKSEKTRRLSSTEFDGTARQRSEECFRSSAEMIKVWQEMEKEVTSSLEENTFKDQSQFREKRSVPQRFSRNRENRVEEQPKATEDLNTITEESAVQGEDEKQKNTRDWRKTFSQNLQSREAVNQPRRRVLQTTINTGKSNLMLSLTPSVQTTQNIQSPLGSSIRNGAVLPPEFSHFLESAMPEESFFWPNVRKLCSMYASLECPPLASLMSSENTLSPGCKTNNMVCGIQRAASVNGKLGSLDWINVENRNGDKDYSVSAQAALPNNRNITVLEKVQTRAAPKQSLNEIQPFASQEKTLLPSVSERCRLYEDLDRTKPDSRNNVSKTDKHS</sequence>
<dbReference type="GO" id="GO:0060429">
    <property type="term" value="P:epithelium development"/>
    <property type="evidence" value="ECO:0007669"/>
    <property type="project" value="TreeGrafter"/>
</dbReference>